<dbReference type="InterPro" id="IPR050276">
    <property type="entry name" value="MshD_Acetyltransferase"/>
</dbReference>
<organism evidence="2 3">
    <name type="scientific">Agrobacterium tomkonis CFBP 6623</name>
    <dbReference type="NCBI Taxonomy" id="1183432"/>
    <lineage>
        <taxon>Bacteria</taxon>
        <taxon>Pseudomonadati</taxon>
        <taxon>Pseudomonadota</taxon>
        <taxon>Alphaproteobacteria</taxon>
        <taxon>Hyphomicrobiales</taxon>
        <taxon>Rhizobiaceae</taxon>
        <taxon>Rhizobium/Agrobacterium group</taxon>
        <taxon>Agrobacterium</taxon>
        <taxon>Agrobacterium tumefaciens complex</taxon>
    </lineage>
</organism>
<dbReference type="Pfam" id="PF00583">
    <property type="entry name" value="Acetyltransf_1"/>
    <property type="match status" value="1"/>
</dbReference>
<dbReference type="InterPro" id="IPR016181">
    <property type="entry name" value="Acyl_CoA_acyltransferase"/>
</dbReference>
<dbReference type="GO" id="GO:0016747">
    <property type="term" value="F:acyltransferase activity, transferring groups other than amino-acyl groups"/>
    <property type="evidence" value="ECO:0007669"/>
    <property type="project" value="InterPro"/>
</dbReference>
<dbReference type="RefSeq" id="WP_046797902.1">
    <property type="nucleotide sequence ID" value="NZ_LT009723.1"/>
</dbReference>
<keyword evidence="2" id="KW-0808">Transferase</keyword>
<dbReference type="STRING" id="1183432.AGR3A_Cc150016"/>
<sequence>MMAAAGAIAIEPIRAEHVESFHRALDTVSRERKYLSFLEAPPLDSVRAFVLDMIENDHPQFVAIADGEVAGWCDIRRQSRATRAHCGTLGMGILPAYRDKGLGGRLMRQTLDAARQCGLHRVELSVHADNARAIALYEKIGFVHEGRGRDAVLIDGRYIDSLNMAIIFGT</sequence>
<reference evidence="3" key="1">
    <citation type="submission" date="2016-01" db="EMBL/GenBank/DDBJ databases">
        <authorList>
            <person name="Regsiter A."/>
            <person name="william w."/>
        </authorList>
    </citation>
    <scope>NUCLEOTIDE SEQUENCE [LARGE SCALE GENOMIC DNA]</scope>
    <source>
        <strain evidence="3">CFBP 6623</strain>
    </source>
</reference>
<name>A0A1S7NPR2_9HYPH</name>
<dbReference type="SUPFAM" id="SSF55729">
    <property type="entry name" value="Acyl-CoA N-acyltransferases (Nat)"/>
    <property type="match status" value="1"/>
</dbReference>
<gene>
    <name evidence="2" type="ORF">AGR3A_Cc150016</name>
</gene>
<dbReference type="Proteomes" id="UP000191988">
    <property type="component" value="Unassembled WGS sequence"/>
</dbReference>
<dbReference type="PANTHER" id="PTHR43617:SF34">
    <property type="entry name" value="PUTATIVE-RELATED"/>
    <property type="match status" value="1"/>
</dbReference>
<keyword evidence="3" id="KW-1185">Reference proteome</keyword>
<dbReference type="InterPro" id="IPR000182">
    <property type="entry name" value="GNAT_dom"/>
</dbReference>
<dbReference type="EMBL" id="FBWK01000007">
    <property type="protein sequence ID" value="CUX09999.1"/>
    <property type="molecule type" value="Genomic_DNA"/>
</dbReference>
<feature type="domain" description="N-acetyltransferase" evidence="1">
    <location>
        <begin position="8"/>
        <end position="165"/>
    </location>
</feature>
<dbReference type="PROSITE" id="PS51186">
    <property type="entry name" value="GNAT"/>
    <property type="match status" value="1"/>
</dbReference>
<dbReference type="CDD" id="cd04301">
    <property type="entry name" value="NAT_SF"/>
    <property type="match status" value="1"/>
</dbReference>
<dbReference type="AlphaFoldDB" id="A0A1S7NPR2"/>
<dbReference type="Gene3D" id="3.40.630.30">
    <property type="match status" value="1"/>
</dbReference>
<protein>
    <submittedName>
        <fullName evidence="2">Putative acetyltransferase</fullName>
    </submittedName>
</protein>
<evidence type="ECO:0000313" key="2">
    <source>
        <dbReference type="EMBL" id="CUX09999.1"/>
    </source>
</evidence>
<evidence type="ECO:0000313" key="3">
    <source>
        <dbReference type="Proteomes" id="UP000191988"/>
    </source>
</evidence>
<proteinExistence type="predicted"/>
<dbReference type="PANTHER" id="PTHR43617">
    <property type="entry name" value="L-AMINO ACID N-ACETYLTRANSFERASE"/>
    <property type="match status" value="1"/>
</dbReference>
<evidence type="ECO:0000259" key="1">
    <source>
        <dbReference type="PROSITE" id="PS51186"/>
    </source>
</evidence>
<accession>A0A1S7NPR2</accession>